<sequence length="748" mass="82381">MDSAAAGVAEGEDELYVSHTCYAQSAESRFGERVLDDLKTFVFQPPHDAWIPVLDPGDVDEEDDDAEMDLDVGFVDLYDSDPSTAHVLETDPSHAEQGFPRIATLRNNLTALSQRYNLYFAAYQDRIYVYQPRRSAPRILPSQSLILQPRPSKYADFAGGAIDPRFPHQVNHIIVGNLGLLEIVLLAYDDGDVIAYYTHAIVRCIRANADDVRRGGARTRQPAHPKPFFHENVGKSAWGMAIHERSRLIAVGSNLHEVTVFAFALSNPTTVYNFPDADLSPRTRCGQTALALEKHLRSRTRTWRIVLPLSHVGDNIPNLAFMDDEAGEADKVVAIDVAGNVWLLDIWKLGTPPLLWPMAAPRDNVTGRAMGWGVLVLPGSSFRSAKTVYDSLGVPGGEVIPGTRAEDSSRVWLDTTCSLYYVDGLSPSAKHVFRRGSRAEYARKHATNLEYPGDDFDDLEPATESESEVEGESSGASAAVDDATGDGAASSPAAGGRGDRQWTALSAYRGPSGTDLDDMADDIQMGRCIIPLFGETPALDGTVSQHTALTRRSFQRQGRTNHVEVRAAQFPAHTARNLCLLRTSQTGIELLPLDRDAPCISCKYVLPCHQDGRASAPWDLHPVYSQRVSMLIHVPELNLVAAGSPTGRVALITLTRTAKKFYMTKLRRGFRVECVLPRKSDKKLRPNCTLIGIAMSPAPHRQAKGLELRPGGKRTHPTVYRLILHYKDHSILMYDVAKRGSGWDLTVF</sequence>
<dbReference type="RefSeq" id="XP_003656399.1">
    <property type="nucleotide sequence ID" value="XM_003656351.1"/>
</dbReference>
<dbReference type="Pfam" id="PF08728">
    <property type="entry name" value="CRT10"/>
    <property type="match status" value="1"/>
</dbReference>
<dbReference type="EMBL" id="CP003013">
    <property type="protein sequence ID" value="AEO70063.1"/>
    <property type="molecule type" value="Genomic_DNA"/>
</dbReference>
<keyword evidence="3" id="KW-1185">Reference proteome</keyword>
<evidence type="ECO:0000256" key="1">
    <source>
        <dbReference type="SAM" id="MobiDB-lite"/>
    </source>
</evidence>
<dbReference type="AlphaFoldDB" id="G2RE36"/>
<dbReference type="eggNOG" id="ENOG502S49J">
    <property type="taxonomic scope" value="Eukaryota"/>
</dbReference>
<feature type="region of interest" description="Disordered" evidence="1">
    <location>
        <begin position="449"/>
        <end position="501"/>
    </location>
</feature>
<evidence type="ECO:0000313" key="2">
    <source>
        <dbReference type="EMBL" id="AEO70063.1"/>
    </source>
</evidence>
<reference evidence="2 3" key="1">
    <citation type="journal article" date="2011" name="Nat. Biotechnol.">
        <title>Comparative genomic analysis of the thermophilic biomass-degrading fungi Myceliophthora thermophila and Thielavia terrestris.</title>
        <authorList>
            <person name="Berka R.M."/>
            <person name="Grigoriev I.V."/>
            <person name="Otillar R."/>
            <person name="Salamov A."/>
            <person name="Grimwood J."/>
            <person name="Reid I."/>
            <person name="Ishmael N."/>
            <person name="John T."/>
            <person name="Darmond C."/>
            <person name="Moisan M.-C."/>
            <person name="Henrissat B."/>
            <person name="Coutinho P.M."/>
            <person name="Lombard V."/>
            <person name="Natvig D.O."/>
            <person name="Lindquist E."/>
            <person name="Schmutz J."/>
            <person name="Lucas S."/>
            <person name="Harris P."/>
            <person name="Powlowski J."/>
            <person name="Bellemare A."/>
            <person name="Taylor D."/>
            <person name="Butler G."/>
            <person name="de Vries R.P."/>
            <person name="Allijn I.E."/>
            <person name="van den Brink J."/>
            <person name="Ushinsky S."/>
            <person name="Storms R."/>
            <person name="Powell A.J."/>
            <person name="Paulsen I.T."/>
            <person name="Elbourne L.D.H."/>
            <person name="Baker S.E."/>
            <person name="Magnuson J."/>
            <person name="LaBoissiere S."/>
            <person name="Clutterbuck A.J."/>
            <person name="Martinez D."/>
            <person name="Wogulis M."/>
            <person name="de Leon A.L."/>
            <person name="Rey M.W."/>
            <person name="Tsang A."/>
        </authorList>
    </citation>
    <scope>NUCLEOTIDE SEQUENCE [LARGE SCALE GENOMIC DNA]</scope>
    <source>
        <strain evidence="3">ATCC 38088 / NRRL 8126</strain>
    </source>
</reference>
<feature type="compositionally biased region" description="Acidic residues" evidence="1">
    <location>
        <begin position="452"/>
        <end position="471"/>
    </location>
</feature>
<proteinExistence type="predicted"/>
<organism evidence="2 3">
    <name type="scientific">Thermothielavioides terrestris (strain ATCC 38088 / NRRL 8126)</name>
    <name type="common">Thielavia terrestris</name>
    <dbReference type="NCBI Taxonomy" id="578455"/>
    <lineage>
        <taxon>Eukaryota</taxon>
        <taxon>Fungi</taxon>
        <taxon>Dikarya</taxon>
        <taxon>Ascomycota</taxon>
        <taxon>Pezizomycotina</taxon>
        <taxon>Sordariomycetes</taxon>
        <taxon>Sordariomycetidae</taxon>
        <taxon>Sordariales</taxon>
        <taxon>Chaetomiaceae</taxon>
        <taxon>Thermothielavioides</taxon>
        <taxon>Thermothielavioides terrestris</taxon>
    </lineage>
</organism>
<feature type="compositionally biased region" description="Low complexity" evidence="1">
    <location>
        <begin position="472"/>
        <end position="494"/>
    </location>
</feature>
<gene>
    <name evidence="2" type="ORF">THITE_2120949</name>
</gene>
<accession>G2RE36</accession>
<name>G2RE36_THETT</name>
<dbReference type="InterPro" id="IPR014839">
    <property type="entry name" value="Crt10"/>
</dbReference>
<protein>
    <recommendedName>
        <fullName evidence="4">Pyridine nucleotide-disulfide oxidoreductase family protein</fullName>
    </recommendedName>
</protein>
<dbReference type="GeneID" id="11521720"/>
<dbReference type="HOGENOM" id="CLU_007263_1_0_1"/>
<dbReference type="KEGG" id="ttt:THITE_2120949"/>
<dbReference type="Proteomes" id="UP000008181">
    <property type="component" value="Chromosome 5"/>
</dbReference>
<dbReference type="OrthoDB" id="5591786at2759"/>
<evidence type="ECO:0000313" key="3">
    <source>
        <dbReference type="Proteomes" id="UP000008181"/>
    </source>
</evidence>
<evidence type="ECO:0008006" key="4">
    <source>
        <dbReference type="Google" id="ProtNLM"/>
    </source>
</evidence>